<gene>
    <name evidence="4" type="ORF">E1I69_08120</name>
</gene>
<feature type="domain" description="ABC transporter" evidence="3">
    <location>
        <begin position="2"/>
        <end position="227"/>
    </location>
</feature>
<dbReference type="GO" id="GO:0016887">
    <property type="term" value="F:ATP hydrolysis activity"/>
    <property type="evidence" value="ECO:0007669"/>
    <property type="project" value="InterPro"/>
</dbReference>
<dbReference type="InterPro" id="IPR003439">
    <property type="entry name" value="ABC_transporter-like_ATP-bd"/>
</dbReference>
<dbReference type="EMBL" id="SLUB01000010">
    <property type="protein sequence ID" value="THE13300.1"/>
    <property type="molecule type" value="Genomic_DNA"/>
</dbReference>
<dbReference type="AlphaFoldDB" id="A0A4S3PU47"/>
<evidence type="ECO:0000256" key="1">
    <source>
        <dbReference type="ARBA" id="ARBA00022741"/>
    </source>
</evidence>
<comment type="caution">
    <text evidence="4">The sequence shown here is derived from an EMBL/GenBank/DDBJ whole genome shotgun (WGS) entry which is preliminary data.</text>
</comment>
<keyword evidence="1" id="KW-0547">Nucleotide-binding</keyword>
<dbReference type="CDD" id="cd03230">
    <property type="entry name" value="ABC_DR_subfamily_A"/>
    <property type="match status" value="1"/>
</dbReference>
<dbReference type="InterPro" id="IPR027417">
    <property type="entry name" value="P-loop_NTPase"/>
</dbReference>
<dbReference type="OrthoDB" id="9804819at2"/>
<sequence>MLNVQNLSKSIEGEKVLQNISFSMDGGSIVGLVGRNGVGKTTLLRSLVGILDADQGEVLFQGKNIVTNPEVKGEMVFVPDSNTTFNGYSMKELVTLYEAIYANFDKPYFYQLLQRFNLPEKRKIRTFSRGMKALLFIILAISTRAKLIILDEPTNGLDAIVKRNILQFLLEEVSESRISLLISSHHLDELEKIADTIIMLKGGEIESVVTMEDARLHYKKIQVVFKENGIPEEIKQLSNIEVLSQIGRVHTLLIKGNTEEVVSRLKEEKPLLLEELPMSLEDMFVSALGGDDIV</sequence>
<dbReference type="SMART" id="SM00382">
    <property type="entry name" value="AAA"/>
    <property type="match status" value="1"/>
</dbReference>
<protein>
    <submittedName>
        <fullName evidence="4">ABC transporter ATP-binding protein</fullName>
    </submittedName>
</protein>
<dbReference type="GO" id="GO:0005524">
    <property type="term" value="F:ATP binding"/>
    <property type="evidence" value="ECO:0007669"/>
    <property type="project" value="UniProtKB-KW"/>
</dbReference>
<dbReference type="Gene3D" id="3.40.50.300">
    <property type="entry name" value="P-loop containing nucleotide triphosphate hydrolases"/>
    <property type="match status" value="1"/>
</dbReference>
<keyword evidence="2 4" id="KW-0067">ATP-binding</keyword>
<dbReference type="PANTHER" id="PTHR43158">
    <property type="entry name" value="SKFA PEPTIDE EXPORT ATP-BINDING PROTEIN SKFE"/>
    <property type="match status" value="1"/>
</dbReference>
<evidence type="ECO:0000256" key="2">
    <source>
        <dbReference type="ARBA" id="ARBA00022840"/>
    </source>
</evidence>
<accession>A0A4S3PU47</accession>
<dbReference type="SUPFAM" id="SSF52540">
    <property type="entry name" value="P-loop containing nucleoside triphosphate hydrolases"/>
    <property type="match status" value="1"/>
</dbReference>
<keyword evidence="5" id="KW-1185">Reference proteome</keyword>
<evidence type="ECO:0000259" key="3">
    <source>
        <dbReference type="PROSITE" id="PS50893"/>
    </source>
</evidence>
<organism evidence="4 5">
    <name type="scientific">Bacillus timonensis</name>
    <dbReference type="NCBI Taxonomy" id="1033734"/>
    <lineage>
        <taxon>Bacteria</taxon>
        <taxon>Bacillati</taxon>
        <taxon>Bacillota</taxon>
        <taxon>Bacilli</taxon>
        <taxon>Bacillales</taxon>
        <taxon>Bacillaceae</taxon>
        <taxon>Bacillus</taxon>
    </lineage>
</organism>
<dbReference type="Pfam" id="PF00005">
    <property type="entry name" value="ABC_tran"/>
    <property type="match status" value="1"/>
</dbReference>
<evidence type="ECO:0000313" key="5">
    <source>
        <dbReference type="Proteomes" id="UP000306477"/>
    </source>
</evidence>
<dbReference type="PROSITE" id="PS50893">
    <property type="entry name" value="ABC_TRANSPORTER_2"/>
    <property type="match status" value="1"/>
</dbReference>
<reference evidence="4 5" key="1">
    <citation type="journal article" date="2019" name="Indoor Air">
        <title>Impacts of indoor surface finishes on bacterial viability.</title>
        <authorList>
            <person name="Hu J."/>
            <person name="Maamar S.B."/>
            <person name="Glawe A.J."/>
            <person name="Gottel N."/>
            <person name="Gilbert J.A."/>
            <person name="Hartmann E.M."/>
        </authorList>
    </citation>
    <scope>NUCLEOTIDE SEQUENCE [LARGE SCALE GENOMIC DNA]</scope>
    <source>
        <strain evidence="4 5">AF060A6</strain>
    </source>
</reference>
<evidence type="ECO:0000313" key="4">
    <source>
        <dbReference type="EMBL" id="THE13300.1"/>
    </source>
</evidence>
<dbReference type="Proteomes" id="UP000306477">
    <property type="component" value="Unassembled WGS sequence"/>
</dbReference>
<name>A0A4S3PU47_9BACI</name>
<dbReference type="PANTHER" id="PTHR43158:SF10">
    <property type="entry name" value="ABC TRANSPORTER ATP-BINDING PROTEIN YTRB"/>
    <property type="match status" value="1"/>
</dbReference>
<proteinExistence type="predicted"/>
<dbReference type="InterPro" id="IPR003593">
    <property type="entry name" value="AAA+_ATPase"/>
</dbReference>
<dbReference type="RefSeq" id="WP_136379112.1">
    <property type="nucleotide sequence ID" value="NZ_SLUB01000010.1"/>
</dbReference>